<reference evidence="1" key="2">
    <citation type="journal article" date="2015" name="Fish Shellfish Immunol.">
        <title>Early steps in the European eel (Anguilla anguilla)-Vibrio vulnificus interaction in the gills: Role of the RtxA13 toxin.</title>
        <authorList>
            <person name="Callol A."/>
            <person name="Pajuelo D."/>
            <person name="Ebbesson L."/>
            <person name="Teles M."/>
            <person name="MacKenzie S."/>
            <person name="Amaro C."/>
        </authorList>
    </citation>
    <scope>NUCLEOTIDE SEQUENCE</scope>
</reference>
<reference evidence="1" key="1">
    <citation type="submission" date="2014-11" db="EMBL/GenBank/DDBJ databases">
        <authorList>
            <person name="Amaro Gonzalez C."/>
        </authorList>
    </citation>
    <scope>NUCLEOTIDE SEQUENCE</scope>
</reference>
<accession>A0A0E9S247</accession>
<dbReference type="AlphaFoldDB" id="A0A0E9S247"/>
<organism evidence="1">
    <name type="scientific">Anguilla anguilla</name>
    <name type="common">European freshwater eel</name>
    <name type="synonym">Muraena anguilla</name>
    <dbReference type="NCBI Taxonomy" id="7936"/>
    <lineage>
        <taxon>Eukaryota</taxon>
        <taxon>Metazoa</taxon>
        <taxon>Chordata</taxon>
        <taxon>Craniata</taxon>
        <taxon>Vertebrata</taxon>
        <taxon>Euteleostomi</taxon>
        <taxon>Actinopterygii</taxon>
        <taxon>Neopterygii</taxon>
        <taxon>Teleostei</taxon>
        <taxon>Anguilliformes</taxon>
        <taxon>Anguillidae</taxon>
        <taxon>Anguilla</taxon>
    </lineage>
</organism>
<sequence>MLRLFTRTFEFKKIAQFFALIYRLAKYIHVAFVHLYSSSVNLTL</sequence>
<name>A0A0E9S247_ANGAN</name>
<evidence type="ECO:0000313" key="1">
    <source>
        <dbReference type="EMBL" id="JAH35504.1"/>
    </source>
</evidence>
<dbReference type="EMBL" id="GBXM01073073">
    <property type="protein sequence ID" value="JAH35504.1"/>
    <property type="molecule type" value="Transcribed_RNA"/>
</dbReference>
<protein>
    <submittedName>
        <fullName evidence="1">Uncharacterized protein</fullName>
    </submittedName>
</protein>
<proteinExistence type="predicted"/>